<reference evidence="2 3" key="1">
    <citation type="submission" date="2017-11" db="EMBL/GenBank/DDBJ databases">
        <authorList>
            <person name="Laing C."/>
            <person name="Caston J.C."/>
            <person name="Del V.M."/>
            <person name="Young O.M."/>
            <person name="Nayek S."/>
            <person name="Hughes L.E."/>
            <person name="Garlena R.A."/>
            <person name="Russell D.A."/>
            <person name="Pope W.H."/>
            <person name="Jacobs-Sera D."/>
            <person name="Hendrix R.W."/>
            <person name="Hatfull G.F."/>
        </authorList>
    </citation>
    <scope>NUCLEOTIDE SEQUENCE [LARGE SCALE GENOMIC DNA]</scope>
</reference>
<dbReference type="Proteomes" id="UP000240735">
    <property type="component" value="Segment"/>
</dbReference>
<sequence>MSIPWYERRIYAVTTQQERDAVLHVQLVLGIDQTGELDEPTKSHIRGLQSLFGLRTTGIIDDATAEQIERIFPYGA</sequence>
<gene>
    <name evidence="2" type="ORF">SEA_MANUEL_45</name>
</gene>
<evidence type="ECO:0000313" key="2">
    <source>
        <dbReference type="EMBL" id="ATW69343.1"/>
    </source>
</evidence>
<dbReference type="SUPFAM" id="SSF47090">
    <property type="entry name" value="PGBD-like"/>
    <property type="match status" value="1"/>
</dbReference>
<dbReference type="InterPro" id="IPR002477">
    <property type="entry name" value="Peptidoglycan-bd-like"/>
</dbReference>
<name>A0A2H4PQZ8_9CAUD</name>
<protein>
    <recommendedName>
        <fullName evidence="1">Peptidoglycan binding-like domain-containing protein</fullName>
    </recommendedName>
</protein>
<evidence type="ECO:0000313" key="3">
    <source>
        <dbReference type="Proteomes" id="UP000240735"/>
    </source>
</evidence>
<dbReference type="InterPro" id="IPR036365">
    <property type="entry name" value="PGBD-like_sf"/>
</dbReference>
<proteinExistence type="predicted"/>
<dbReference type="Pfam" id="PF01471">
    <property type="entry name" value="PG_binding_1"/>
    <property type="match status" value="1"/>
</dbReference>
<keyword evidence="3" id="KW-1185">Reference proteome</keyword>
<evidence type="ECO:0000259" key="1">
    <source>
        <dbReference type="Pfam" id="PF01471"/>
    </source>
</evidence>
<organism evidence="2 3">
    <name type="scientific">Streptomyces phage Manuel</name>
    <dbReference type="NCBI Taxonomy" id="2053812"/>
    <lineage>
        <taxon>Viruses</taxon>
        <taxon>Duplodnaviria</taxon>
        <taxon>Heunggongvirae</taxon>
        <taxon>Uroviricota</taxon>
        <taxon>Caudoviricetes</taxon>
        <taxon>Beephvirinae</taxon>
        <taxon>Manuelvirus</taxon>
        <taxon>Manuelvirus manuel</taxon>
    </lineage>
</organism>
<accession>A0A2H4PQZ8</accession>
<dbReference type="EMBL" id="MG518519">
    <property type="protein sequence ID" value="ATW69343.1"/>
    <property type="molecule type" value="Genomic_DNA"/>
</dbReference>
<feature type="domain" description="Peptidoglycan binding-like" evidence="1">
    <location>
        <begin position="31"/>
        <end position="67"/>
    </location>
</feature>